<dbReference type="InterPro" id="IPR000111">
    <property type="entry name" value="Glyco_hydro_27/36_CS"/>
</dbReference>
<dbReference type="InterPro" id="IPR000772">
    <property type="entry name" value="Ricin_B_lectin"/>
</dbReference>
<evidence type="ECO:0000256" key="8">
    <source>
        <dbReference type="ARBA" id="ARBA00022734"/>
    </source>
</evidence>
<evidence type="ECO:0000256" key="12">
    <source>
        <dbReference type="ARBA" id="ARBA00023295"/>
    </source>
</evidence>
<keyword evidence="11" id="KW-0325">Glycoprotein</keyword>
<evidence type="ECO:0000256" key="9">
    <source>
        <dbReference type="ARBA" id="ARBA00022801"/>
    </source>
</evidence>
<dbReference type="Proteomes" id="UP000748756">
    <property type="component" value="Unassembled WGS sequence"/>
</dbReference>
<dbReference type="AlphaFoldDB" id="A0A9P5RPS8"/>
<organism evidence="15 16">
    <name type="scientific">Linnemannia schmuckeri</name>
    <dbReference type="NCBI Taxonomy" id="64567"/>
    <lineage>
        <taxon>Eukaryota</taxon>
        <taxon>Fungi</taxon>
        <taxon>Fungi incertae sedis</taxon>
        <taxon>Mucoromycota</taxon>
        <taxon>Mortierellomycotina</taxon>
        <taxon>Mortierellomycetes</taxon>
        <taxon>Mortierellales</taxon>
        <taxon>Mortierellaceae</taxon>
        <taxon>Linnemannia</taxon>
    </lineage>
</organism>
<dbReference type="CDD" id="cd14792">
    <property type="entry name" value="GH27"/>
    <property type="match status" value="1"/>
</dbReference>
<evidence type="ECO:0000256" key="3">
    <source>
        <dbReference type="ARBA" id="ARBA00004613"/>
    </source>
</evidence>
<dbReference type="Gene3D" id="3.20.20.70">
    <property type="entry name" value="Aldolase class I"/>
    <property type="match status" value="1"/>
</dbReference>
<dbReference type="GO" id="GO:0005576">
    <property type="term" value="C:extracellular region"/>
    <property type="evidence" value="ECO:0007669"/>
    <property type="project" value="UniProtKB-SubCell"/>
</dbReference>
<dbReference type="SUPFAM" id="SSF51445">
    <property type="entry name" value="(Trans)glycosidases"/>
    <property type="match status" value="1"/>
</dbReference>
<comment type="catalytic activity">
    <reaction evidence="1 13">
        <text>Hydrolysis of terminal, non-reducing alpha-D-galactose residues in alpha-D-galactosides, including galactose oligosaccharides, galactomannans and galactolipids.</text>
        <dbReference type="EC" id="3.2.1.22"/>
    </reaction>
</comment>
<comment type="subcellular location">
    <subcellularLocation>
        <location evidence="3">Secreted</location>
    </subcellularLocation>
</comment>
<dbReference type="GO" id="GO:0004557">
    <property type="term" value="F:alpha-galactosidase activity"/>
    <property type="evidence" value="ECO:0007669"/>
    <property type="project" value="UniProtKB-EC"/>
</dbReference>
<evidence type="ECO:0000256" key="6">
    <source>
        <dbReference type="ARBA" id="ARBA00022525"/>
    </source>
</evidence>
<dbReference type="GO" id="GO:0005975">
    <property type="term" value="P:carbohydrate metabolic process"/>
    <property type="evidence" value="ECO:0007669"/>
    <property type="project" value="InterPro"/>
</dbReference>
<dbReference type="OrthoDB" id="5795902at2759"/>
<dbReference type="PRINTS" id="PR00740">
    <property type="entry name" value="GLHYDRLASE27"/>
</dbReference>
<dbReference type="InterPro" id="IPR013785">
    <property type="entry name" value="Aldolase_TIM"/>
</dbReference>
<evidence type="ECO:0000256" key="2">
    <source>
        <dbReference type="ARBA" id="ARBA00003969"/>
    </source>
</evidence>
<dbReference type="GO" id="GO:0030246">
    <property type="term" value="F:carbohydrate binding"/>
    <property type="evidence" value="ECO:0007669"/>
    <property type="project" value="UniProtKB-KW"/>
</dbReference>
<comment type="caution">
    <text evidence="15">The sequence shown here is derived from an EMBL/GenBank/DDBJ whole genome shotgun (WGS) entry which is preliminary data.</text>
</comment>
<keyword evidence="10 13" id="KW-1015">Disulfide bond</keyword>
<evidence type="ECO:0000256" key="10">
    <source>
        <dbReference type="ARBA" id="ARBA00023157"/>
    </source>
</evidence>
<dbReference type="PANTHER" id="PTHR11452:SF91">
    <property type="entry name" value="ALPHA-GALACTOSIDASE A-RELATED"/>
    <property type="match status" value="1"/>
</dbReference>
<sequence>MRSPLSHILLLWQSIRQSYFTLNAAPADLGLPTFVSKPSMQPLSPTPPMGFNNWARYECNLDQALFTDTADWMVTHGLLKAGYDTVTVDDCWMTMDRDPVSQNLVVNTTLFPQGMLWLGKYFHDRGFKFGIYQDAGYKTCGGYPGSLGHYERDVAQFAGWEVDFIKLDGCYIKKNESLPESPTLEPTFRQLYEGFGVAIRSQPRPMVYSESAPAYFAGLSAGTGDRVGRDWYKVHTWIGQYGQLWRHSTDISVYKKDGKSRWPSVMTNYRFNIRLARFQKPGNWNDPDFIITGDDEGLTIEEQKSQFGLWSIMASPLILSTDVKALRVEQIAYLTNPEIIAINQDPLGIQGRIAWRTDDDSDVLVKPLQNVSIRAAAVLNKKRTVSTIAVPFSRLGYTFQPSAVPQGCEYLVRELFSQSEEVLKVLNPRNESITTVLRPHATALFKITTLTNLAACRPTFPTGAIYLTSSLLCMDVFNSETTPGTAALAYQCTRNENQLWQTSSVPPSFENPQASLGGVWTDPKTLLWIKTLDNLCLDTELTNVAPAPGSKVVVNPCDATRETQQWTYDPMLGTLFHMYTGFCVEAPGASTAADVSLIPLRLWKCGDQKDSQVWSMPA</sequence>
<evidence type="ECO:0000256" key="4">
    <source>
        <dbReference type="ARBA" id="ARBA00009743"/>
    </source>
</evidence>
<dbReference type="Pfam" id="PF00652">
    <property type="entry name" value="Ricin_B_lectin"/>
    <property type="match status" value="1"/>
</dbReference>
<dbReference type="SMART" id="SM00458">
    <property type="entry name" value="RICIN"/>
    <property type="match status" value="1"/>
</dbReference>
<comment type="function">
    <text evidence="2">Hydrolyzes a variety of simple alpha-D-galactoside as well as more complex molecules such as oligosaccharides and polysaccharides.</text>
</comment>
<keyword evidence="9 13" id="KW-0378">Hydrolase</keyword>
<evidence type="ECO:0000256" key="5">
    <source>
        <dbReference type="ARBA" id="ARBA00012755"/>
    </source>
</evidence>
<feature type="domain" description="Ricin B lectin" evidence="14">
    <location>
        <begin position="463"/>
        <end position="617"/>
    </location>
</feature>
<gene>
    <name evidence="15" type="ORF">BG015_002973</name>
</gene>
<keyword evidence="6" id="KW-0964">Secreted</keyword>
<evidence type="ECO:0000259" key="14">
    <source>
        <dbReference type="SMART" id="SM00458"/>
    </source>
</evidence>
<accession>A0A9P5RPS8</accession>
<evidence type="ECO:0000313" key="16">
    <source>
        <dbReference type="Proteomes" id="UP000748756"/>
    </source>
</evidence>
<keyword evidence="7" id="KW-0732">Signal</keyword>
<dbReference type="EMBL" id="JAAAUQ010001620">
    <property type="protein sequence ID" value="KAF9136870.1"/>
    <property type="molecule type" value="Genomic_DNA"/>
</dbReference>
<dbReference type="FunFam" id="3.20.20.70:FF:000177">
    <property type="entry name" value="Alpha-galactosidase"/>
    <property type="match status" value="1"/>
</dbReference>
<evidence type="ECO:0000256" key="7">
    <source>
        <dbReference type="ARBA" id="ARBA00022729"/>
    </source>
</evidence>
<dbReference type="SUPFAM" id="SSF50370">
    <property type="entry name" value="Ricin B-like lectins"/>
    <property type="match status" value="1"/>
</dbReference>
<dbReference type="Pfam" id="PF17801">
    <property type="entry name" value="Melibiase_C"/>
    <property type="match status" value="1"/>
</dbReference>
<protein>
    <recommendedName>
        <fullName evidence="5 13">Alpha-galactosidase</fullName>
        <ecNumber evidence="5 13">3.2.1.22</ecNumber>
    </recommendedName>
    <alternativeName>
        <fullName evidence="13">Melibiase</fullName>
    </alternativeName>
</protein>
<evidence type="ECO:0000256" key="13">
    <source>
        <dbReference type="RuleBase" id="RU361168"/>
    </source>
</evidence>
<keyword evidence="8" id="KW-0430">Lectin</keyword>
<reference evidence="15" key="1">
    <citation type="journal article" date="2020" name="Fungal Divers.">
        <title>Resolving the Mortierellaceae phylogeny through synthesis of multi-gene phylogenetics and phylogenomics.</title>
        <authorList>
            <person name="Vandepol N."/>
            <person name="Liber J."/>
            <person name="Desiro A."/>
            <person name="Na H."/>
            <person name="Kennedy M."/>
            <person name="Barry K."/>
            <person name="Grigoriev I.V."/>
            <person name="Miller A.N."/>
            <person name="O'Donnell K."/>
            <person name="Stajich J.E."/>
            <person name="Bonito G."/>
        </authorList>
    </citation>
    <scope>NUCLEOTIDE SEQUENCE</scope>
    <source>
        <strain evidence="15">NRRL 6426</strain>
    </source>
</reference>
<dbReference type="PANTHER" id="PTHR11452">
    <property type="entry name" value="ALPHA-GALACTOSIDASE/ALPHA-N-ACETYLGALACTOSAMINIDASE"/>
    <property type="match status" value="1"/>
</dbReference>
<proteinExistence type="inferred from homology"/>
<evidence type="ECO:0000313" key="15">
    <source>
        <dbReference type="EMBL" id="KAF9136870.1"/>
    </source>
</evidence>
<dbReference type="InterPro" id="IPR017853">
    <property type="entry name" value="GH"/>
</dbReference>
<evidence type="ECO:0000256" key="11">
    <source>
        <dbReference type="ARBA" id="ARBA00023180"/>
    </source>
</evidence>
<dbReference type="Gene3D" id="2.80.10.50">
    <property type="match status" value="1"/>
</dbReference>
<dbReference type="SUPFAM" id="SSF51011">
    <property type="entry name" value="Glycosyl hydrolase domain"/>
    <property type="match status" value="1"/>
</dbReference>
<dbReference type="InterPro" id="IPR041233">
    <property type="entry name" value="Melibiase_C"/>
</dbReference>
<comment type="similarity">
    <text evidence="4 13">Belongs to the glycosyl hydrolase 27 family.</text>
</comment>
<dbReference type="Gene3D" id="2.60.40.1180">
    <property type="entry name" value="Golgi alpha-mannosidase II"/>
    <property type="match status" value="1"/>
</dbReference>
<dbReference type="EC" id="3.2.1.22" evidence="5 13"/>
<dbReference type="PROSITE" id="PS50231">
    <property type="entry name" value="RICIN_B_LECTIN"/>
    <property type="match status" value="1"/>
</dbReference>
<dbReference type="PROSITE" id="PS00512">
    <property type="entry name" value="ALPHA_GALACTOSIDASE"/>
    <property type="match status" value="1"/>
</dbReference>
<dbReference type="InterPro" id="IPR035992">
    <property type="entry name" value="Ricin_B-like_lectins"/>
</dbReference>
<evidence type="ECO:0000256" key="1">
    <source>
        <dbReference type="ARBA" id="ARBA00001255"/>
    </source>
</evidence>
<dbReference type="InterPro" id="IPR002241">
    <property type="entry name" value="Glyco_hydro_27"/>
</dbReference>
<keyword evidence="16" id="KW-1185">Reference proteome</keyword>
<dbReference type="Pfam" id="PF16499">
    <property type="entry name" value="Melibiase_2"/>
    <property type="match status" value="1"/>
</dbReference>
<name>A0A9P5RPS8_9FUNG</name>
<keyword evidence="12 13" id="KW-0326">Glycosidase</keyword>
<dbReference type="InterPro" id="IPR013780">
    <property type="entry name" value="Glyco_hydro_b"/>
</dbReference>